<dbReference type="Proteomes" id="UP000697472">
    <property type="component" value="Unassembled WGS sequence"/>
</dbReference>
<keyword evidence="2" id="KW-1185">Reference proteome</keyword>
<reference evidence="1 2" key="1">
    <citation type="submission" date="2021-01" db="EMBL/GenBank/DDBJ databases">
        <title>Genomic Encyclopedia of Type Strains, Phase IV (KMG-IV): sequencing the most valuable type-strain genomes for metagenomic binning, comparative biology and taxonomic classification.</title>
        <authorList>
            <person name="Goeker M."/>
        </authorList>
    </citation>
    <scope>NUCLEOTIDE SEQUENCE [LARGE SCALE GENOMIC DNA]</scope>
    <source>
        <strain evidence="1 2">DSM 27382</strain>
    </source>
</reference>
<accession>A0ABS2PU27</accession>
<protein>
    <submittedName>
        <fullName evidence="1">Uncharacterized protein</fullName>
    </submittedName>
</protein>
<gene>
    <name evidence="1" type="ORF">JOC28_001741</name>
</gene>
<evidence type="ECO:0000313" key="1">
    <source>
        <dbReference type="EMBL" id="MBM7643433.1"/>
    </source>
</evidence>
<proteinExistence type="predicted"/>
<dbReference type="RefSeq" id="WP_205010287.1">
    <property type="nucleotide sequence ID" value="NZ_JAFBEH010000043.1"/>
</dbReference>
<evidence type="ECO:0000313" key="2">
    <source>
        <dbReference type="Proteomes" id="UP000697472"/>
    </source>
</evidence>
<comment type="caution">
    <text evidence="1">The sequence shown here is derived from an EMBL/GenBank/DDBJ whole genome shotgun (WGS) entry which is preliminary data.</text>
</comment>
<sequence length="207" mass="23641">MFSAINDYLACQGFKYIKPEKAGPEKETMEDLKSLGQAARKEMQELSKEVNQAFAGFEMTRVSNWANQAQIARPHFWCYFMEEGSHPDEVGIAIRLYGEKDHFGISVEVSFVERKKSAETLAKQSKILDLPIAEPLYYFVQVDGLSHRQEGSEDNRLRLQKALADGEVRKVLLKYDIPVQADTDRKLLVEEILAGIELVMPYYEATK</sequence>
<organism evidence="1 2">
    <name type="scientific">Streptococcus loxodontisalivarius</name>
    <dbReference type="NCBI Taxonomy" id="1349415"/>
    <lineage>
        <taxon>Bacteria</taxon>
        <taxon>Bacillati</taxon>
        <taxon>Bacillota</taxon>
        <taxon>Bacilli</taxon>
        <taxon>Lactobacillales</taxon>
        <taxon>Streptococcaceae</taxon>
        <taxon>Streptococcus</taxon>
    </lineage>
</organism>
<dbReference type="EMBL" id="JAFBEH010000043">
    <property type="protein sequence ID" value="MBM7643433.1"/>
    <property type="molecule type" value="Genomic_DNA"/>
</dbReference>
<name>A0ABS2PU27_9STRE</name>